<keyword evidence="2" id="KW-1185">Reference proteome</keyword>
<name>A0ABU6QX26_9FABA</name>
<sequence>MAGWSTEKLQAVINGDLKIESQLAKMKDVILLTKKDDLESFVSINILEKVEVLPPILQIPKDAESVLKVAEEGGPKGAM</sequence>
<evidence type="ECO:0000313" key="2">
    <source>
        <dbReference type="Proteomes" id="UP001341840"/>
    </source>
</evidence>
<dbReference type="EMBL" id="JASCZI010002168">
    <property type="protein sequence ID" value="MED6115920.1"/>
    <property type="molecule type" value="Genomic_DNA"/>
</dbReference>
<proteinExistence type="predicted"/>
<protein>
    <submittedName>
        <fullName evidence="1">Uncharacterized protein</fullName>
    </submittedName>
</protein>
<dbReference type="Proteomes" id="UP001341840">
    <property type="component" value="Unassembled WGS sequence"/>
</dbReference>
<gene>
    <name evidence="1" type="ORF">PIB30_095296</name>
</gene>
<accession>A0ABU6QX26</accession>
<comment type="caution">
    <text evidence="1">The sequence shown here is derived from an EMBL/GenBank/DDBJ whole genome shotgun (WGS) entry which is preliminary data.</text>
</comment>
<evidence type="ECO:0000313" key="1">
    <source>
        <dbReference type="EMBL" id="MED6115920.1"/>
    </source>
</evidence>
<feature type="non-terminal residue" evidence="1">
    <location>
        <position position="79"/>
    </location>
</feature>
<reference evidence="1 2" key="1">
    <citation type="journal article" date="2023" name="Plants (Basel)">
        <title>Bridging the Gap: Combining Genomics and Transcriptomics Approaches to Understand Stylosanthes scabra, an Orphan Legume from the Brazilian Caatinga.</title>
        <authorList>
            <person name="Ferreira-Neto J.R.C."/>
            <person name="da Silva M.D."/>
            <person name="Binneck E."/>
            <person name="de Melo N.F."/>
            <person name="da Silva R.H."/>
            <person name="de Melo A.L.T.M."/>
            <person name="Pandolfi V."/>
            <person name="Bustamante F.O."/>
            <person name="Brasileiro-Vidal A.C."/>
            <person name="Benko-Iseppon A.M."/>
        </authorList>
    </citation>
    <scope>NUCLEOTIDE SEQUENCE [LARGE SCALE GENOMIC DNA]</scope>
    <source>
        <tissue evidence="1">Leaves</tissue>
    </source>
</reference>
<organism evidence="1 2">
    <name type="scientific">Stylosanthes scabra</name>
    <dbReference type="NCBI Taxonomy" id="79078"/>
    <lineage>
        <taxon>Eukaryota</taxon>
        <taxon>Viridiplantae</taxon>
        <taxon>Streptophyta</taxon>
        <taxon>Embryophyta</taxon>
        <taxon>Tracheophyta</taxon>
        <taxon>Spermatophyta</taxon>
        <taxon>Magnoliopsida</taxon>
        <taxon>eudicotyledons</taxon>
        <taxon>Gunneridae</taxon>
        <taxon>Pentapetalae</taxon>
        <taxon>rosids</taxon>
        <taxon>fabids</taxon>
        <taxon>Fabales</taxon>
        <taxon>Fabaceae</taxon>
        <taxon>Papilionoideae</taxon>
        <taxon>50 kb inversion clade</taxon>
        <taxon>dalbergioids sensu lato</taxon>
        <taxon>Dalbergieae</taxon>
        <taxon>Pterocarpus clade</taxon>
        <taxon>Stylosanthes</taxon>
    </lineage>
</organism>